<dbReference type="EMBL" id="VSRR010077314">
    <property type="protein sequence ID" value="MPC88286.1"/>
    <property type="molecule type" value="Genomic_DNA"/>
</dbReference>
<reference evidence="1 2" key="1">
    <citation type="submission" date="2019-05" db="EMBL/GenBank/DDBJ databases">
        <title>Another draft genome of Portunus trituberculatus and its Hox gene families provides insights of decapod evolution.</title>
        <authorList>
            <person name="Jeong J.-H."/>
            <person name="Song I."/>
            <person name="Kim S."/>
            <person name="Choi T."/>
            <person name="Kim D."/>
            <person name="Ryu S."/>
            <person name="Kim W."/>
        </authorList>
    </citation>
    <scope>NUCLEOTIDE SEQUENCE [LARGE SCALE GENOMIC DNA]</scope>
    <source>
        <tissue evidence="1">Muscle</tissue>
    </source>
</reference>
<keyword evidence="2" id="KW-1185">Reference proteome</keyword>
<gene>
    <name evidence="1" type="ORF">E2C01_083186</name>
</gene>
<evidence type="ECO:0000313" key="1">
    <source>
        <dbReference type="EMBL" id="MPC88286.1"/>
    </source>
</evidence>
<sequence>MGAKAAVRVEYKIPRGGGACRIADVPWGDVFRGFERGELDRRILGRVWSTKETLRYVISH</sequence>
<accession>A0A5B7J2T0</accession>
<evidence type="ECO:0000313" key="2">
    <source>
        <dbReference type="Proteomes" id="UP000324222"/>
    </source>
</evidence>
<protein>
    <submittedName>
        <fullName evidence="1">Uncharacterized protein</fullName>
    </submittedName>
</protein>
<dbReference type="Proteomes" id="UP000324222">
    <property type="component" value="Unassembled WGS sequence"/>
</dbReference>
<proteinExistence type="predicted"/>
<name>A0A5B7J2T0_PORTR</name>
<dbReference type="AlphaFoldDB" id="A0A5B7J2T0"/>
<comment type="caution">
    <text evidence="1">The sequence shown here is derived from an EMBL/GenBank/DDBJ whole genome shotgun (WGS) entry which is preliminary data.</text>
</comment>
<organism evidence="1 2">
    <name type="scientific">Portunus trituberculatus</name>
    <name type="common">Swimming crab</name>
    <name type="synonym">Neptunus trituberculatus</name>
    <dbReference type="NCBI Taxonomy" id="210409"/>
    <lineage>
        <taxon>Eukaryota</taxon>
        <taxon>Metazoa</taxon>
        <taxon>Ecdysozoa</taxon>
        <taxon>Arthropoda</taxon>
        <taxon>Crustacea</taxon>
        <taxon>Multicrustacea</taxon>
        <taxon>Malacostraca</taxon>
        <taxon>Eumalacostraca</taxon>
        <taxon>Eucarida</taxon>
        <taxon>Decapoda</taxon>
        <taxon>Pleocyemata</taxon>
        <taxon>Brachyura</taxon>
        <taxon>Eubrachyura</taxon>
        <taxon>Portunoidea</taxon>
        <taxon>Portunidae</taxon>
        <taxon>Portuninae</taxon>
        <taxon>Portunus</taxon>
    </lineage>
</organism>